<organism evidence="13 14">
    <name type="scientific">Lactobacillus amylolyticus DSM 11664</name>
    <dbReference type="NCBI Taxonomy" id="585524"/>
    <lineage>
        <taxon>Bacteria</taxon>
        <taxon>Bacillati</taxon>
        <taxon>Bacillota</taxon>
        <taxon>Bacilli</taxon>
        <taxon>Lactobacillales</taxon>
        <taxon>Lactobacillaceae</taxon>
        <taxon>Lactobacillus</taxon>
    </lineage>
</organism>
<dbReference type="Pfam" id="PF07687">
    <property type="entry name" value="M20_dimer"/>
    <property type="match status" value="1"/>
</dbReference>
<dbReference type="GO" id="GO:0008270">
    <property type="term" value="F:zinc ion binding"/>
    <property type="evidence" value="ECO:0007669"/>
    <property type="project" value="InterPro"/>
</dbReference>
<dbReference type="EMBL" id="ADNY01000031">
    <property type="protein sequence ID" value="EFG55486.1"/>
    <property type="molecule type" value="Genomic_DNA"/>
</dbReference>
<dbReference type="InterPro" id="IPR002933">
    <property type="entry name" value="Peptidase_M20"/>
</dbReference>
<dbReference type="EC" id="3.4.11.4" evidence="9"/>
<dbReference type="GO" id="GO:0008237">
    <property type="term" value="F:metallopeptidase activity"/>
    <property type="evidence" value="ECO:0007669"/>
    <property type="project" value="UniProtKB-KW"/>
</dbReference>
<feature type="binding site" evidence="11">
    <location>
        <position position="90"/>
    </location>
    <ligand>
        <name>Zn(2+)</name>
        <dbReference type="ChEBI" id="CHEBI:29105"/>
        <label>1</label>
    </ligand>
</feature>
<evidence type="ECO:0000256" key="9">
    <source>
        <dbReference type="NCBIfam" id="TIGR01882"/>
    </source>
</evidence>
<feature type="binding site" evidence="11">
    <location>
        <position position="185"/>
    </location>
    <ligand>
        <name>Zn(2+)</name>
        <dbReference type="ChEBI" id="CHEBI:29105"/>
        <label>2</label>
    </ligand>
</feature>
<dbReference type="Proteomes" id="UP000004069">
    <property type="component" value="Unassembled WGS sequence"/>
</dbReference>
<dbReference type="NCBIfam" id="NF009920">
    <property type="entry name" value="PRK13381.1"/>
    <property type="match status" value="1"/>
</dbReference>
<keyword evidence="3 13" id="KW-0031">Aminopeptidase</keyword>
<dbReference type="AlphaFoldDB" id="D4YTM0"/>
<keyword evidence="5 11" id="KW-0479">Metal-binding</keyword>
<reference evidence="13 14" key="1">
    <citation type="submission" date="2010-04" db="EMBL/GenBank/DDBJ databases">
        <authorList>
            <person name="Muzny D."/>
            <person name="Qin X."/>
            <person name="Deng J."/>
            <person name="Jiang H."/>
            <person name="Liu Y."/>
            <person name="Qu J."/>
            <person name="Song X.-Z."/>
            <person name="Zhang L."/>
            <person name="Thornton R."/>
            <person name="Coyle M."/>
            <person name="Francisco L."/>
            <person name="Jackson L."/>
            <person name="Javaid M."/>
            <person name="Korchina V."/>
            <person name="Kovar C."/>
            <person name="Mata R."/>
            <person name="Mathew T."/>
            <person name="Ngo R."/>
            <person name="Nguyen L."/>
            <person name="Nguyen N."/>
            <person name="Okwuonu G."/>
            <person name="Ongeri F."/>
            <person name="Pham C."/>
            <person name="Simmons D."/>
            <person name="Wilczek-Boney K."/>
            <person name="Hale W."/>
            <person name="Jakkamsetti A."/>
            <person name="Pham P."/>
            <person name="Ruth R."/>
            <person name="San Lucas F."/>
            <person name="Warren J."/>
            <person name="Zhang J."/>
            <person name="Zhao Z."/>
            <person name="Zhou C."/>
            <person name="Zhu D."/>
            <person name="Lee S."/>
            <person name="Bess C."/>
            <person name="Blankenburg K."/>
            <person name="Forbes L."/>
            <person name="Fu Q."/>
            <person name="Gubbala S."/>
            <person name="Hirani K."/>
            <person name="Jayaseelan J.C."/>
            <person name="Lara F."/>
            <person name="Munidasa M."/>
            <person name="Palculict T."/>
            <person name="Patil S."/>
            <person name="Pu L.-L."/>
            <person name="Saada N."/>
            <person name="Tang L."/>
            <person name="Weissenberger G."/>
            <person name="Zhu Y."/>
            <person name="Hemphill L."/>
            <person name="Shang Y."/>
            <person name="Youmans B."/>
            <person name="Ayvaz T."/>
            <person name="Ross M."/>
            <person name="Santibanez J."/>
            <person name="Aqrawi P."/>
            <person name="Gross S."/>
            <person name="Joshi V."/>
            <person name="Fowler G."/>
            <person name="Nazareth L."/>
            <person name="Reid J."/>
            <person name="Worley K."/>
            <person name="Petrosino J."/>
            <person name="Highlander S."/>
            <person name="Gibbs R."/>
        </authorList>
    </citation>
    <scope>NUCLEOTIDE SEQUENCE [LARGE SCALE GENOMIC DNA]</scope>
    <source>
        <strain evidence="13 14">DSM 11664</strain>
    </source>
</reference>
<evidence type="ECO:0000313" key="14">
    <source>
        <dbReference type="Proteomes" id="UP000004069"/>
    </source>
</evidence>
<dbReference type="InterPro" id="IPR036264">
    <property type="entry name" value="Bact_exopeptidase_dim_dom"/>
</dbReference>
<feature type="binding site" evidence="11">
    <location>
        <position position="207"/>
    </location>
    <ligand>
        <name>Zn(2+)</name>
        <dbReference type="ChEBI" id="CHEBI:29105"/>
        <label>1</label>
    </ligand>
</feature>
<keyword evidence="14" id="KW-1185">Reference proteome</keyword>
<comment type="cofactor">
    <cofactor evidence="11">
        <name>Zn(2+)</name>
        <dbReference type="ChEBI" id="CHEBI:29105"/>
    </cofactor>
    <text evidence="11">Binds 2 Zn(2+) ions per subunit.</text>
</comment>
<keyword evidence="6 13" id="KW-0378">Hydrolase</keyword>
<proteinExistence type="inferred from homology"/>
<dbReference type="InterPro" id="IPR010161">
    <property type="entry name" value="Peptidase_M20B"/>
</dbReference>
<evidence type="ECO:0000259" key="12">
    <source>
        <dbReference type="Pfam" id="PF07687"/>
    </source>
</evidence>
<dbReference type="Pfam" id="PF01546">
    <property type="entry name" value="Peptidase_M20"/>
    <property type="match status" value="1"/>
</dbReference>
<dbReference type="NCBIfam" id="TIGR01882">
    <property type="entry name" value="peptidase-T"/>
    <property type="match status" value="1"/>
</dbReference>
<dbReference type="SUPFAM" id="SSF55031">
    <property type="entry name" value="Bacterial exopeptidase dimerisation domain"/>
    <property type="match status" value="1"/>
</dbReference>
<dbReference type="PANTHER" id="PTHR42994">
    <property type="entry name" value="PEPTIDASE T"/>
    <property type="match status" value="1"/>
</dbReference>
<evidence type="ECO:0000256" key="8">
    <source>
        <dbReference type="ARBA" id="ARBA00023049"/>
    </source>
</evidence>
<comment type="catalytic activity">
    <reaction evidence="1">
        <text>Release of the N-terminal residue from a tripeptide.</text>
        <dbReference type="EC" id="3.4.11.4"/>
    </reaction>
</comment>
<name>D4YTM0_9LACO</name>
<evidence type="ECO:0000256" key="6">
    <source>
        <dbReference type="ARBA" id="ARBA00022801"/>
    </source>
</evidence>
<feature type="active site" description="Proton acceptor" evidence="10">
    <location>
        <position position="184"/>
    </location>
</feature>
<dbReference type="Gene3D" id="3.40.630.10">
    <property type="entry name" value="Zn peptidases"/>
    <property type="match status" value="1"/>
</dbReference>
<dbReference type="PROSITE" id="PS00758">
    <property type="entry name" value="ARGE_DAPE_CPG2_1"/>
    <property type="match status" value="1"/>
</dbReference>
<feature type="active site" evidence="10">
    <location>
        <position position="92"/>
    </location>
</feature>
<dbReference type="PROSITE" id="PS00759">
    <property type="entry name" value="ARGE_DAPE_CPG2_2"/>
    <property type="match status" value="1"/>
</dbReference>
<feature type="binding site" evidence="11">
    <location>
        <position position="150"/>
    </location>
    <ligand>
        <name>Zn(2+)</name>
        <dbReference type="ChEBI" id="CHEBI:29105"/>
        <label>1</label>
    </ligand>
</feature>
<dbReference type="PATRIC" id="fig|585524.9.peg.448"/>
<dbReference type="PIRSF" id="PIRSF037215">
    <property type="entry name" value="Peptidase_M20B"/>
    <property type="match status" value="1"/>
</dbReference>
<dbReference type="InterPro" id="IPR011650">
    <property type="entry name" value="Peptidase_M20_dimer"/>
</dbReference>
<keyword evidence="4" id="KW-0645">Protease</keyword>
<keyword evidence="7 11" id="KW-0862">Zinc</keyword>
<evidence type="ECO:0000256" key="2">
    <source>
        <dbReference type="ARBA" id="ARBA00009692"/>
    </source>
</evidence>
<dbReference type="NCBIfam" id="NF003976">
    <property type="entry name" value="PRK05469.1"/>
    <property type="match status" value="1"/>
</dbReference>
<dbReference type="Gene3D" id="3.30.70.360">
    <property type="match status" value="1"/>
</dbReference>
<dbReference type="GO" id="GO:0006508">
    <property type="term" value="P:proteolysis"/>
    <property type="evidence" value="ECO:0007669"/>
    <property type="project" value="UniProtKB-UniRule"/>
</dbReference>
<dbReference type="SUPFAM" id="SSF53187">
    <property type="entry name" value="Zn-dependent exopeptidases"/>
    <property type="match status" value="1"/>
</dbReference>
<dbReference type="PANTHER" id="PTHR42994:SF1">
    <property type="entry name" value="PEPTIDASE T"/>
    <property type="match status" value="1"/>
</dbReference>
<dbReference type="GO" id="GO:0045148">
    <property type="term" value="F:tripeptide aminopeptidase activity"/>
    <property type="evidence" value="ECO:0007669"/>
    <property type="project" value="UniProtKB-UniRule"/>
</dbReference>
<feature type="binding site" evidence="11">
    <location>
        <position position="150"/>
    </location>
    <ligand>
        <name>Zn(2+)</name>
        <dbReference type="ChEBI" id="CHEBI:29105"/>
        <label>2</label>
    </ligand>
</feature>
<evidence type="ECO:0000313" key="13">
    <source>
        <dbReference type="EMBL" id="EFG55486.1"/>
    </source>
</evidence>
<protein>
    <recommendedName>
        <fullName evidence="9">Peptidase T</fullName>
        <ecNumber evidence="9">3.4.11.4</ecNumber>
    </recommendedName>
</protein>
<dbReference type="GO" id="GO:0006518">
    <property type="term" value="P:peptide metabolic process"/>
    <property type="evidence" value="ECO:0007669"/>
    <property type="project" value="InterPro"/>
</dbReference>
<accession>D4YTM0</accession>
<evidence type="ECO:0000256" key="3">
    <source>
        <dbReference type="ARBA" id="ARBA00022438"/>
    </source>
</evidence>
<evidence type="ECO:0000256" key="1">
    <source>
        <dbReference type="ARBA" id="ARBA00000870"/>
    </source>
</evidence>
<comment type="similarity">
    <text evidence="2">Belongs to the peptidase M20B family.</text>
</comment>
<evidence type="ECO:0000256" key="4">
    <source>
        <dbReference type="ARBA" id="ARBA00022670"/>
    </source>
</evidence>
<feature type="domain" description="Peptidase M20 dimerisation" evidence="12">
    <location>
        <begin position="216"/>
        <end position="317"/>
    </location>
</feature>
<gene>
    <name evidence="13" type="primary">pepT</name>
    <name evidence="13" type="ORF">HMPREF0493_0881</name>
</gene>
<comment type="caution">
    <text evidence="13">The sequence shown here is derived from an EMBL/GenBank/DDBJ whole genome shotgun (WGS) entry which is preliminary data.</text>
</comment>
<dbReference type="InterPro" id="IPR001261">
    <property type="entry name" value="ArgE/DapE_CS"/>
</dbReference>
<feature type="binding site" evidence="11">
    <location>
        <position position="389"/>
    </location>
    <ligand>
        <name>Zn(2+)</name>
        <dbReference type="ChEBI" id="CHEBI:29105"/>
        <label>2</label>
    </ligand>
</feature>
<sequence length="428" mass="47148">MKGGNKMSDYDAKYIEEKFIQYAKMNTRSNENSKAVPTTPGQVVLLKELANEIKKLGLTDVSYSDKDAYVVGKIPANSDKKVAAIGFVAHVDTADFNAENIQPQIHENYDGKDIDLGHVVTLSAKEFPSLKKVIGQTLITASGDTLLGADDKAGIAGLLGMAKYLHENPAVKHGDIWLAFGPDEEIGMGAARFDVSRFPVEFAYTLDNGNPGDIAYETFNAAAAKITFRGTVVHPGEAYGLMVNAALMANEFIDGLPQDFVPEKSKDYQGYILVLNNNGNVDHAEINLIIRDFDTDHYLKMKKLVKDLAEKLNEKYGANRVNLEMHDQYRSPGDLIKNNPYVVNLVHHAYAKMGLPVHHIPFRGGTDGDFISEKGIPTPNLFNGGANFHGRYEYVTVENMLLLAKTLTAIATTHLEMDGNRDETPLKR</sequence>
<keyword evidence="8" id="KW-0482">Metalloprotease</keyword>
<dbReference type="GO" id="GO:0005829">
    <property type="term" value="C:cytosol"/>
    <property type="evidence" value="ECO:0007669"/>
    <property type="project" value="TreeGrafter"/>
</dbReference>
<evidence type="ECO:0000256" key="7">
    <source>
        <dbReference type="ARBA" id="ARBA00022833"/>
    </source>
</evidence>
<evidence type="ECO:0000256" key="11">
    <source>
        <dbReference type="PIRSR" id="PIRSR037215-2"/>
    </source>
</evidence>
<dbReference type="STRING" id="83683.B1745_06070"/>
<evidence type="ECO:0000256" key="5">
    <source>
        <dbReference type="ARBA" id="ARBA00022723"/>
    </source>
</evidence>
<dbReference type="eggNOG" id="COG2195">
    <property type="taxonomic scope" value="Bacteria"/>
</dbReference>
<evidence type="ECO:0000256" key="10">
    <source>
        <dbReference type="PIRSR" id="PIRSR037215-1"/>
    </source>
</evidence>